<dbReference type="InterPro" id="IPR002575">
    <property type="entry name" value="Aminoglycoside_PTrfase"/>
</dbReference>
<dbReference type="AlphaFoldDB" id="A0A8H3F0V6"/>
<evidence type="ECO:0000256" key="1">
    <source>
        <dbReference type="SAM" id="MobiDB-lite"/>
    </source>
</evidence>
<dbReference type="SUPFAM" id="SSF56112">
    <property type="entry name" value="Protein kinase-like (PK-like)"/>
    <property type="match status" value="1"/>
</dbReference>
<keyword evidence="4" id="KW-1185">Reference proteome</keyword>
<evidence type="ECO:0000313" key="3">
    <source>
        <dbReference type="EMBL" id="CAF9915498.1"/>
    </source>
</evidence>
<sequence>MDTIREQVSAEEEAERCDNNREMGPLERVAGSDFPQNRSQSSEVEPFSSYKSKIEELLTTIDLDGCSIEAIQHGKNYMNCVYGLTRLSRPKSSNDDVNERQYILRVPTRRGFKLNGEVCQEIKNDVALLEYLSTSSLPVPQVKDHSAMINNVLKAPYIVQTRMAGTSLKDVYAKLSYDQKRDIMHQFVDVLFLLESIQFETAGTFEAPRLQESSDSVTAQKTLPPNVVSFIEGGEYFDLQALLSSYINNRNHKDLRDDQFTVEIFKLMSEMLDTLDQEGVFADKDYPIVLNHTDLEPRNIVVSDLNPEGRWKISGIVDWDDALAVPRPLARIAPAWIWDFDAKRPTGYLNADHHPISDENLSEDGKTLKNEFAVVAGKRLGEKYLKDAYGNARWLRLIWHFVLGGVHDKEGLPRMMKMKQDWAMRPRAKQLRSASSTTLAESSTTLAERALK</sequence>
<organism evidence="3 4">
    <name type="scientific">Heterodermia speciosa</name>
    <dbReference type="NCBI Taxonomy" id="116794"/>
    <lineage>
        <taxon>Eukaryota</taxon>
        <taxon>Fungi</taxon>
        <taxon>Dikarya</taxon>
        <taxon>Ascomycota</taxon>
        <taxon>Pezizomycotina</taxon>
        <taxon>Lecanoromycetes</taxon>
        <taxon>OSLEUM clade</taxon>
        <taxon>Lecanoromycetidae</taxon>
        <taxon>Caliciales</taxon>
        <taxon>Physciaceae</taxon>
        <taxon>Heterodermia</taxon>
    </lineage>
</organism>
<feature type="compositionally biased region" description="Basic and acidic residues" evidence="1">
    <location>
        <begin position="16"/>
        <end position="25"/>
    </location>
</feature>
<feature type="region of interest" description="Disordered" evidence="1">
    <location>
        <begin position="433"/>
        <end position="452"/>
    </location>
</feature>
<dbReference type="PANTHER" id="PTHR21310">
    <property type="entry name" value="AMINOGLYCOSIDE PHOSPHOTRANSFERASE-RELATED-RELATED"/>
    <property type="match status" value="1"/>
</dbReference>
<proteinExistence type="predicted"/>
<dbReference type="Proteomes" id="UP000664521">
    <property type="component" value="Unassembled WGS sequence"/>
</dbReference>
<dbReference type="Gene3D" id="3.90.1200.10">
    <property type="match status" value="1"/>
</dbReference>
<dbReference type="EMBL" id="CAJPDS010000016">
    <property type="protein sequence ID" value="CAF9915498.1"/>
    <property type="molecule type" value="Genomic_DNA"/>
</dbReference>
<dbReference type="PANTHER" id="PTHR21310:SF56">
    <property type="entry name" value="AMINOGLYCOSIDE PHOSPHOTRANSFERASE DOMAIN-CONTAINING PROTEIN"/>
    <property type="match status" value="1"/>
</dbReference>
<dbReference type="Pfam" id="PF01636">
    <property type="entry name" value="APH"/>
    <property type="match status" value="1"/>
</dbReference>
<dbReference type="InterPro" id="IPR011009">
    <property type="entry name" value="Kinase-like_dom_sf"/>
</dbReference>
<reference evidence="3" key="1">
    <citation type="submission" date="2021-03" db="EMBL/GenBank/DDBJ databases">
        <authorList>
            <person name="Tagirdzhanova G."/>
        </authorList>
    </citation>
    <scope>NUCLEOTIDE SEQUENCE</scope>
</reference>
<dbReference type="OrthoDB" id="2968323at2759"/>
<dbReference type="InterPro" id="IPR051678">
    <property type="entry name" value="AGP_Transferase"/>
</dbReference>
<feature type="compositionally biased region" description="Polar residues" evidence="1">
    <location>
        <begin position="34"/>
        <end position="43"/>
    </location>
</feature>
<evidence type="ECO:0000259" key="2">
    <source>
        <dbReference type="Pfam" id="PF01636"/>
    </source>
</evidence>
<protein>
    <recommendedName>
        <fullName evidence="2">Aminoglycoside phosphotransferase domain-containing protein</fullName>
    </recommendedName>
</protein>
<feature type="domain" description="Aminoglycoside phosphotransferase" evidence="2">
    <location>
        <begin position="98"/>
        <end position="324"/>
    </location>
</feature>
<comment type="caution">
    <text evidence="3">The sequence shown here is derived from an EMBL/GenBank/DDBJ whole genome shotgun (WGS) entry which is preliminary data.</text>
</comment>
<evidence type="ECO:0000313" key="4">
    <source>
        <dbReference type="Proteomes" id="UP000664521"/>
    </source>
</evidence>
<accession>A0A8H3F0V6</accession>
<feature type="region of interest" description="Disordered" evidence="1">
    <location>
        <begin position="1"/>
        <end position="47"/>
    </location>
</feature>
<gene>
    <name evidence="3" type="ORF">HETSPECPRED_002508</name>
</gene>
<name>A0A8H3F0V6_9LECA</name>